<dbReference type="AlphaFoldDB" id="A0A821IIU7"/>
<gene>
    <name evidence="2" type="ORF">TSG867_LOCUS33511</name>
</gene>
<comment type="caution">
    <text evidence="2">The sequence shown here is derived from an EMBL/GenBank/DDBJ whole genome shotgun (WGS) entry which is preliminary data.</text>
</comment>
<accession>A0A821IIU7</accession>
<name>A0A821IIU7_9BILA</name>
<dbReference type="Proteomes" id="UP000663862">
    <property type="component" value="Unassembled WGS sequence"/>
</dbReference>
<evidence type="ECO:0000313" key="3">
    <source>
        <dbReference type="Proteomes" id="UP000663862"/>
    </source>
</evidence>
<feature type="compositionally biased region" description="Polar residues" evidence="1">
    <location>
        <begin position="51"/>
        <end position="99"/>
    </location>
</feature>
<sequence>MWHKKFHWPKKGVLVFSNIYRQFKSINCSMIMGRKKNSTDSSAADEENDSHANLLTTTQSFASTSRQSKSKSVMPTSSKVSNHNRFASNASNRKIPQLY</sequence>
<organism evidence="2 3">
    <name type="scientific">Rotaria socialis</name>
    <dbReference type="NCBI Taxonomy" id="392032"/>
    <lineage>
        <taxon>Eukaryota</taxon>
        <taxon>Metazoa</taxon>
        <taxon>Spiralia</taxon>
        <taxon>Gnathifera</taxon>
        <taxon>Rotifera</taxon>
        <taxon>Eurotatoria</taxon>
        <taxon>Bdelloidea</taxon>
        <taxon>Philodinida</taxon>
        <taxon>Philodinidae</taxon>
        <taxon>Rotaria</taxon>
    </lineage>
</organism>
<reference evidence="2" key="1">
    <citation type="submission" date="2021-02" db="EMBL/GenBank/DDBJ databases">
        <authorList>
            <person name="Nowell W R."/>
        </authorList>
    </citation>
    <scope>NUCLEOTIDE SEQUENCE</scope>
</reference>
<evidence type="ECO:0000256" key="1">
    <source>
        <dbReference type="SAM" id="MobiDB-lite"/>
    </source>
</evidence>
<dbReference type="EMBL" id="CAJOBQ010010477">
    <property type="protein sequence ID" value="CAF4705380.1"/>
    <property type="molecule type" value="Genomic_DNA"/>
</dbReference>
<evidence type="ECO:0000313" key="2">
    <source>
        <dbReference type="EMBL" id="CAF4705380.1"/>
    </source>
</evidence>
<feature type="region of interest" description="Disordered" evidence="1">
    <location>
        <begin position="34"/>
        <end position="99"/>
    </location>
</feature>
<protein>
    <submittedName>
        <fullName evidence="2">Uncharacterized protein</fullName>
    </submittedName>
</protein>
<proteinExistence type="predicted"/>